<name>A0ACB7X2F6_9ERIC</name>
<proteinExistence type="predicted"/>
<dbReference type="Proteomes" id="UP000828048">
    <property type="component" value="Chromosome 2"/>
</dbReference>
<keyword evidence="2" id="KW-1185">Reference proteome</keyword>
<accession>A0ACB7X2F6</accession>
<reference evidence="1 2" key="1">
    <citation type="journal article" date="2021" name="Hortic Res">
        <title>High-quality reference genome and annotation aids understanding of berry development for evergreen blueberry (Vaccinium darrowii).</title>
        <authorList>
            <person name="Yu J."/>
            <person name="Hulse-Kemp A.M."/>
            <person name="Babiker E."/>
            <person name="Staton M."/>
        </authorList>
    </citation>
    <scope>NUCLEOTIDE SEQUENCE [LARGE SCALE GENOMIC DNA]</scope>
    <source>
        <strain evidence="2">cv. NJ 8807/NJ 8810</strain>
        <tissue evidence="1">Young leaf</tissue>
    </source>
</reference>
<dbReference type="EMBL" id="CM037152">
    <property type="protein sequence ID" value="KAH7834760.1"/>
    <property type="molecule type" value="Genomic_DNA"/>
</dbReference>
<comment type="caution">
    <text evidence="1">The sequence shown here is derived from an EMBL/GenBank/DDBJ whole genome shotgun (WGS) entry which is preliminary data.</text>
</comment>
<gene>
    <name evidence="1" type="ORF">Vadar_019419</name>
</gene>
<organism evidence="1 2">
    <name type="scientific">Vaccinium darrowii</name>
    <dbReference type="NCBI Taxonomy" id="229202"/>
    <lineage>
        <taxon>Eukaryota</taxon>
        <taxon>Viridiplantae</taxon>
        <taxon>Streptophyta</taxon>
        <taxon>Embryophyta</taxon>
        <taxon>Tracheophyta</taxon>
        <taxon>Spermatophyta</taxon>
        <taxon>Magnoliopsida</taxon>
        <taxon>eudicotyledons</taxon>
        <taxon>Gunneridae</taxon>
        <taxon>Pentapetalae</taxon>
        <taxon>asterids</taxon>
        <taxon>Ericales</taxon>
        <taxon>Ericaceae</taxon>
        <taxon>Vaccinioideae</taxon>
        <taxon>Vaccinieae</taxon>
        <taxon>Vaccinium</taxon>
    </lineage>
</organism>
<evidence type="ECO:0000313" key="2">
    <source>
        <dbReference type="Proteomes" id="UP000828048"/>
    </source>
</evidence>
<sequence>MKLTLDSSVVMMLSPSPLAMPNTKVRPIIVVPNRPETPRHEPFQQIYGWQSIASPMNDDYGQECDYWHARRAFLSSYHFSERRGLKEKVKRSLKGLNEAAKGVVLEVRREISRRVGVRVYKLTMGWPALFTIRCFVPWPYKDNHRLCIDQ</sequence>
<evidence type="ECO:0000313" key="1">
    <source>
        <dbReference type="EMBL" id="KAH7834760.1"/>
    </source>
</evidence>
<protein>
    <submittedName>
        <fullName evidence="1">Uncharacterized protein</fullName>
    </submittedName>
</protein>